<evidence type="ECO:0000256" key="1">
    <source>
        <dbReference type="SAM" id="MobiDB-lite"/>
    </source>
</evidence>
<protein>
    <recommendedName>
        <fullName evidence="2">FAR1 domain-containing protein</fullName>
    </recommendedName>
</protein>
<dbReference type="Proteomes" id="UP001145021">
    <property type="component" value="Unassembled WGS sequence"/>
</dbReference>
<proteinExistence type="predicted"/>
<feature type="compositionally biased region" description="Basic and acidic residues" evidence="1">
    <location>
        <begin position="61"/>
        <end position="82"/>
    </location>
</feature>
<gene>
    <name evidence="3" type="ORF">LPJ64_004631</name>
</gene>
<feature type="compositionally biased region" description="Low complexity" evidence="1">
    <location>
        <begin position="369"/>
        <end position="381"/>
    </location>
</feature>
<name>A0A9W8CID8_9FUNG</name>
<evidence type="ECO:0000313" key="3">
    <source>
        <dbReference type="EMBL" id="KAJ1643598.1"/>
    </source>
</evidence>
<evidence type="ECO:0000313" key="4">
    <source>
        <dbReference type="Proteomes" id="UP001145021"/>
    </source>
</evidence>
<dbReference type="AlphaFoldDB" id="A0A9W8CID8"/>
<feature type="region of interest" description="Disordered" evidence="1">
    <location>
        <begin position="791"/>
        <end position="815"/>
    </location>
</feature>
<keyword evidence="4" id="KW-1185">Reference proteome</keyword>
<reference evidence="3" key="1">
    <citation type="submission" date="2022-07" db="EMBL/GenBank/DDBJ databases">
        <title>Phylogenomic reconstructions and comparative analyses of Kickxellomycotina fungi.</title>
        <authorList>
            <person name="Reynolds N.K."/>
            <person name="Stajich J.E."/>
            <person name="Barry K."/>
            <person name="Grigoriev I.V."/>
            <person name="Crous P."/>
            <person name="Smith M.E."/>
        </authorList>
    </citation>
    <scope>NUCLEOTIDE SEQUENCE</scope>
    <source>
        <strain evidence="3">NBRC 105413</strain>
    </source>
</reference>
<feature type="domain" description="FAR1" evidence="2">
    <location>
        <begin position="25"/>
        <end position="134"/>
    </location>
</feature>
<dbReference type="PANTHER" id="PTHR46328">
    <property type="entry name" value="FAR-RED IMPAIRED RESPONSIVE (FAR1) FAMILY PROTEIN-RELATED"/>
    <property type="match status" value="1"/>
</dbReference>
<comment type="caution">
    <text evidence="3">The sequence shown here is derived from an EMBL/GenBank/DDBJ whole genome shotgun (WGS) entry which is preliminary data.</text>
</comment>
<dbReference type="Pfam" id="PF03101">
    <property type="entry name" value="FAR1"/>
    <property type="match status" value="1"/>
</dbReference>
<dbReference type="EMBL" id="JANBOH010000238">
    <property type="protein sequence ID" value="KAJ1643598.1"/>
    <property type="molecule type" value="Genomic_DNA"/>
</dbReference>
<dbReference type="InterPro" id="IPR004330">
    <property type="entry name" value="FAR1_DNA_bnd_dom"/>
</dbReference>
<feature type="region of interest" description="Disordered" evidence="1">
    <location>
        <begin position="55"/>
        <end position="99"/>
    </location>
</feature>
<sequence length="916" mass="97297">MAAEKCTLIPEQLFESQDEFIMHVKRFAVENGFNVRLDDVERDKEGHIRKRDIVCSSEGAPRSKDATKREGSADHAETDGSEKATPSRAAVAHSGVHRRKSMKTGCRWLARASRQSSGMWKIIMLRLEHNHELATRYELNLPSAHALRTGDNDSISAAALAARSAVEGGVYRGPSVEFKNLFLQMTVACADLCWAAARHPETISEVLSEIRRLNQHLDKQSAVADASADASDARSVRPQSMLPAISEVDDSREDEAANGTGDKNAASDGSLVMMGHSNGMVVGNHVSGNSPPQPSHFLGVSHLITQHMDVTMDESPAQILARSQNHVDAHSPEIGTTNQANLSAAAMAAAVAAAKNSADTPVSPTQPNAAGTGATSSATGAVKRSRGRPRKNPMAADAKATKTKAQQKREQQQQQQNAQLKPTPTPADLASLSHKIISQNAASSPANMQRPLSSALALPPQPIQQHAHSRAQLLAGNANASSIIEPRTHASQAQRQAHPPQPQPQQSPTFFLGAAEGNGYPERSADSEPSASTARADACSDVSETMGGTAYDAAQKSTAPNYSATAAAAVATSSTAGFSQYPATAASKPTTATANASSAASALRYSIPPPAAIAATVPPTTAVSRSTAAAISTISESPANATAAVDPDASNVDAAVAAAAASGYGFAGRSRSSVGERDHNGQSTVPVVSSVYQPQQTTYQYHQQAQKQLRHDPSVSYRPQEPVSSASSVNAAAAAAAVATVSDSPAVGNIGHLVLSNNSSTYQNQLARMQQATASATGDSHIQRVHAHSQYQHYHYHPSQQQQQQHQQHYSQQQQHHMLHFNQQMPAAHMSRNTEDHASAAHFNSYMIMSRAHHHQQQQQQQQPGEHLVGVAHQSPPIAMSGLPPMTHSSSVLSTTRRFDELQLNSYATVTEFPKM</sequence>
<evidence type="ECO:0000259" key="2">
    <source>
        <dbReference type="Pfam" id="PF03101"/>
    </source>
</evidence>
<feature type="region of interest" description="Disordered" evidence="1">
    <location>
        <begin position="223"/>
        <end position="294"/>
    </location>
</feature>
<accession>A0A9W8CID8</accession>
<feature type="compositionally biased region" description="Low complexity" evidence="1">
    <location>
        <begin position="489"/>
        <end position="498"/>
    </location>
</feature>
<organism evidence="3 4">
    <name type="scientific">Coemansia asiatica</name>
    <dbReference type="NCBI Taxonomy" id="1052880"/>
    <lineage>
        <taxon>Eukaryota</taxon>
        <taxon>Fungi</taxon>
        <taxon>Fungi incertae sedis</taxon>
        <taxon>Zoopagomycota</taxon>
        <taxon>Kickxellomycotina</taxon>
        <taxon>Kickxellomycetes</taxon>
        <taxon>Kickxellales</taxon>
        <taxon>Kickxellaceae</taxon>
        <taxon>Coemansia</taxon>
    </lineage>
</organism>
<feature type="compositionally biased region" description="Low complexity" evidence="1">
    <location>
        <begin position="412"/>
        <end position="421"/>
    </location>
</feature>
<dbReference type="PANTHER" id="PTHR46328:SF27">
    <property type="entry name" value="OS12G0287500 PROTEIN"/>
    <property type="match status" value="1"/>
</dbReference>
<feature type="compositionally biased region" description="Polar residues" evidence="1">
    <location>
        <begin position="359"/>
        <end position="368"/>
    </location>
</feature>
<feature type="region of interest" description="Disordered" evidence="1">
    <location>
        <begin position="488"/>
        <end position="538"/>
    </location>
</feature>
<feature type="region of interest" description="Disordered" evidence="1">
    <location>
        <begin position="358"/>
        <end position="428"/>
    </location>
</feature>